<dbReference type="AlphaFoldDB" id="A0A7Y6IYS3"/>
<evidence type="ECO:0000256" key="1">
    <source>
        <dbReference type="SAM" id="Phobius"/>
    </source>
</evidence>
<dbReference type="EMBL" id="JABWGO010000017">
    <property type="protein sequence ID" value="NUW46506.1"/>
    <property type="molecule type" value="Genomic_DNA"/>
</dbReference>
<proteinExistence type="predicted"/>
<feature type="transmembrane region" description="Helical" evidence="1">
    <location>
        <begin position="80"/>
        <end position="98"/>
    </location>
</feature>
<keyword evidence="3" id="KW-1185">Reference proteome</keyword>
<evidence type="ECO:0000313" key="2">
    <source>
        <dbReference type="EMBL" id="NUW46506.1"/>
    </source>
</evidence>
<keyword evidence="1" id="KW-0472">Membrane</keyword>
<name>A0A7Y6IYS3_9ACTN</name>
<sequence>MEVTCPVCSQADQVVSVPGAVAAGTTYRIGRVRLPGEREIADLPTAVSLGATKHQMSRTQLAVWMSFPSRQYAPWVRNQGYILLGVAALVHLVVSLVIAMGKDSGWGEVLLAPFCLTGLFWGFGLLQVLGSYGARRRDRAEEPAREQALQVWERLRYCARDNAVFEPGVGVSVHPSETRDYIFGFRRAGRS</sequence>
<dbReference type="Proteomes" id="UP000546126">
    <property type="component" value="Unassembled WGS sequence"/>
</dbReference>
<protein>
    <submittedName>
        <fullName evidence="2">Uncharacterized protein</fullName>
    </submittedName>
</protein>
<accession>A0A7Y6IYS3</accession>
<reference evidence="2 3" key="1">
    <citation type="submission" date="2020-06" db="EMBL/GenBank/DDBJ databases">
        <authorList>
            <person name="Chanama M."/>
        </authorList>
    </citation>
    <scope>NUCLEOTIDE SEQUENCE [LARGE SCALE GENOMIC DNA]</scope>
    <source>
        <strain evidence="2 3">TBRC6557</strain>
    </source>
</reference>
<gene>
    <name evidence="2" type="ORF">HT134_41295</name>
</gene>
<organism evidence="2 3">
    <name type="scientific">Nonomuraea rhodomycinica</name>
    <dbReference type="NCBI Taxonomy" id="1712872"/>
    <lineage>
        <taxon>Bacteria</taxon>
        <taxon>Bacillati</taxon>
        <taxon>Actinomycetota</taxon>
        <taxon>Actinomycetes</taxon>
        <taxon>Streptosporangiales</taxon>
        <taxon>Streptosporangiaceae</taxon>
        <taxon>Nonomuraea</taxon>
    </lineage>
</organism>
<dbReference type="RefSeq" id="WP_175605965.1">
    <property type="nucleotide sequence ID" value="NZ_JABWGO010000017.1"/>
</dbReference>
<feature type="transmembrane region" description="Helical" evidence="1">
    <location>
        <begin position="110"/>
        <end position="129"/>
    </location>
</feature>
<comment type="caution">
    <text evidence="2">The sequence shown here is derived from an EMBL/GenBank/DDBJ whole genome shotgun (WGS) entry which is preliminary data.</text>
</comment>
<keyword evidence="1" id="KW-0812">Transmembrane</keyword>
<keyword evidence="1" id="KW-1133">Transmembrane helix</keyword>
<evidence type="ECO:0000313" key="3">
    <source>
        <dbReference type="Proteomes" id="UP000546126"/>
    </source>
</evidence>